<reference evidence="8" key="3">
    <citation type="submission" date="2020-10" db="EMBL/GenBank/DDBJ databases">
        <authorList>
            <person name="Sedaghatjoo S."/>
        </authorList>
    </citation>
    <scope>NUCLEOTIDE SEQUENCE</scope>
    <source>
        <strain evidence="8">AZH3</strain>
    </source>
</reference>
<feature type="region of interest" description="Disordered" evidence="6">
    <location>
        <begin position="640"/>
        <end position="681"/>
    </location>
</feature>
<dbReference type="EMBL" id="LWDD02000090">
    <property type="protein sequence ID" value="KAE8264104.1"/>
    <property type="molecule type" value="Genomic_DNA"/>
</dbReference>
<dbReference type="Proteomes" id="UP000836402">
    <property type="component" value="Unassembled WGS sequence"/>
</dbReference>
<evidence type="ECO:0000313" key="11">
    <source>
        <dbReference type="Proteomes" id="UP000836402"/>
    </source>
</evidence>
<comment type="caution">
    <text evidence="9">The sequence shown here is derived from an EMBL/GenBank/DDBJ whole genome shotgun (WGS) entry which is preliminary data.</text>
</comment>
<reference evidence="9" key="1">
    <citation type="submission" date="2016-04" db="EMBL/GenBank/DDBJ databases">
        <authorList>
            <person name="Nguyen H.D."/>
            <person name="Kesanakurti P."/>
            <person name="Cullis J."/>
            <person name="Levesque C.A."/>
            <person name="Hambleton S."/>
        </authorList>
    </citation>
    <scope>NUCLEOTIDE SEQUENCE</scope>
    <source>
        <strain evidence="9">DAOMC 238032</strain>
    </source>
</reference>
<dbReference type="Pfam" id="PF13812">
    <property type="entry name" value="PPR_3"/>
    <property type="match status" value="1"/>
</dbReference>
<organism evidence="9 10">
    <name type="scientific">Tilletia caries</name>
    <name type="common">wheat bunt fungus</name>
    <dbReference type="NCBI Taxonomy" id="13290"/>
    <lineage>
        <taxon>Eukaryota</taxon>
        <taxon>Fungi</taxon>
        <taxon>Dikarya</taxon>
        <taxon>Basidiomycota</taxon>
        <taxon>Ustilaginomycotina</taxon>
        <taxon>Exobasidiomycetes</taxon>
        <taxon>Tilletiales</taxon>
        <taxon>Tilletiaceae</taxon>
        <taxon>Tilletia</taxon>
    </lineage>
</organism>
<feature type="compositionally biased region" description="Basic residues" evidence="6">
    <location>
        <begin position="782"/>
        <end position="791"/>
    </location>
</feature>
<proteinExistence type="inferred from homology"/>
<dbReference type="PROSITE" id="PS51375">
    <property type="entry name" value="PPR"/>
    <property type="match status" value="1"/>
</dbReference>
<comment type="similarity">
    <text evidence="1">Belongs to the CCM1 family.</text>
</comment>
<feature type="compositionally biased region" description="Low complexity" evidence="6">
    <location>
        <begin position="58"/>
        <end position="72"/>
    </location>
</feature>
<dbReference type="AlphaFoldDB" id="A0A177V8R1"/>
<gene>
    <name evidence="9" type="ORF">A4X03_0g1187</name>
    <name evidence="8" type="ORF">JKIAZH3_G1578</name>
</gene>
<feature type="region of interest" description="Disordered" evidence="6">
    <location>
        <begin position="755"/>
        <end position="791"/>
    </location>
</feature>
<dbReference type="Pfam" id="PF23276">
    <property type="entry name" value="TPR_24"/>
    <property type="match status" value="1"/>
</dbReference>
<feature type="compositionally biased region" description="Low complexity" evidence="6">
    <location>
        <begin position="85"/>
        <end position="106"/>
    </location>
</feature>
<dbReference type="InterPro" id="IPR011990">
    <property type="entry name" value="TPR-like_helical_dom_sf"/>
</dbReference>
<evidence type="ECO:0000313" key="8">
    <source>
        <dbReference type="EMBL" id="CAD6960256.1"/>
    </source>
</evidence>
<dbReference type="Proteomes" id="UP000077671">
    <property type="component" value="Unassembled WGS sequence"/>
</dbReference>
<feature type="domain" description="Pentatricopeptide repeat-containing protein-mitochondrial" evidence="7">
    <location>
        <begin position="344"/>
        <end position="501"/>
    </location>
</feature>
<dbReference type="InterPro" id="IPR057027">
    <property type="entry name" value="TPR_mt"/>
</dbReference>
<evidence type="ECO:0000259" key="7">
    <source>
        <dbReference type="Pfam" id="PF23276"/>
    </source>
</evidence>
<evidence type="ECO:0000256" key="4">
    <source>
        <dbReference type="ARBA" id="ARBA00044511"/>
    </source>
</evidence>
<evidence type="ECO:0000256" key="3">
    <source>
        <dbReference type="ARBA" id="ARBA00044493"/>
    </source>
</evidence>
<dbReference type="PANTHER" id="PTHR47447:SF17">
    <property type="entry name" value="OS12G0638900 PROTEIN"/>
    <property type="match status" value="1"/>
</dbReference>
<keyword evidence="11" id="KW-1185">Reference proteome</keyword>
<feature type="compositionally biased region" description="Basic and acidic residues" evidence="6">
    <location>
        <begin position="74"/>
        <end position="83"/>
    </location>
</feature>
<accession>A0A177V8R1</accession>
<evidence type="ECO:0000256" key="6">
    <source>
        <dbReference type="SAM" id="MobiDB-lite"/>
    </source>
</evidence>
<comment type="subunit">
    <text evidence="4">Binds to mitochondrial small subunit 15S rRNA.</text>
</comment>
<name>A0A177V8R1_9BASI</name>
<reference evidence="9" key="2">
    <citation type="journal article" date="2019" name="IMA Fungus">
        <title>Genome sequencing and comparison of five Tilletia species to identify candidate genes for the detection of regulated species infecting wheat.</title>
        <authorList>
            <person name="Nguyen H.D.T."/>
            <person name="Sultana T."/>
            <person name="Kesanakurti P."/>
            <person name="Hambleton S."/>
        </authorList>
    </citation>
    <scope>NUCLEOTIDE SEQUENCE</scope>
    <source>
        <strain evidence="9">DAOMC 238032</strain>
    </source>
</reference>
<dbReference type="InterPro" id="IPR002885">
    <property type="entry name" value="PPR_rpt"/>
</dbReference>
<keyword evidence="2" id="KW-0677">Repeat</keyword>
<protein>
    <recommendedName>
        <fullName evidence="7">Pentatricopeptide repeat-containing protein-mitochondrial domain-containing protein</fullName>
    </recommendedName>
</protein>
<feature type="repeat" description="PPR" evidence="5">
    <location>
        <begin position="557"/>
        <end position="591"/>
    </location>
</feature>
<feature type="compositionally biased region" description="Basic and acidic residues" evidence="6">
    <location>
        <begin position="755"/>
        <end position="766"/>
    </location>
</feature>
<evidence type="ECO:0000313" key="10">
    <source>
        <dbReference type="Proteomes" id="UP000077671"/>
    </source>
</evidence>
<evidence type="ECO:0000256" key="2">
    <source>
        <dbReference type="ARBA" id="ARBA00022737"/>
    </source>
</evidence>
<evidence type="ECO:0000256" key="1">
    <source>
        <dbReference type="ARBA" id="ARBA00006192"/>
    </source>
</evidence>
<feature type="compositionally biased region" description="Low complexity" evidence="6">
    <location>
        <begin position="643"/>
        <end position="670"/>
    </location>
</feature>
<feature type="region of interest" description="Disordered" evidence="6">
    <location>
        <begin position="34"/>
        <end position="120"/>
    </location>
</feature>
<dbReference type="EMBL" id="CAJHJG010006871">
    <property type="protein sequence ID" value="CAD6960256.1"/>
    <property type="molecule type" value="Genomic_DNA"/>
</dbReference>
<dbReference type="Gene3D" id="1.25.40.10">
    <property type="entry name" value="Tetratricopeptide repeat domain"/>
    <property type="match status" value="2"/>
</dbReference>
<evidence type="ECO:0000256" key="5">
    <source>
        <dbReference type="PROSITE-ProRule" id="PRU00708"/>
    </source>
</evidence>
<comment type="function">
    <text evidence="3">Regulates mitochondrial small subunit maturation by controlling 15S rRNA 5'-end processing. Localizes to the 5' precursor of the 15S rRNA in a position that is subsequently occupied by mS47 in the mature yeast mtSSU. Uses structure and sequence-specific RNA recognition, binding to a single-stranded region of the precursor and specifically recognizing bases -6 to -1. The exchange of Ccm1 for mS47 is coupled to the irreversible removal of precursor rRNA that is accompanied by conformational changes of the mitoribosomal proteins uS5m and mS26. These conformational changes signal completion of 5'-end rRNA processing through protection of the mature 5'-end of the 15S rRNA and stabilization of mS47. The removal of the 5' precursor together with the dissociation of Ccm1 may be catalyzed by the 5'-3' exoribonuclease Pet127. Involved in the specific removal of group I introns in mitochondrial encoded transcripts.</text>
</comment>
<dbReference type="PANTHER" id="PTHR47447">
    <property type="entry name" value="OS03G0856100 PROTEIN"/>
    <property type="match status" value="1"/>
</dbReference>
<evidence type="ECO:0000313" key="9">
    <source>
        <dbReference type="EMBL" id="KAE8264104.1"/>
    </source>
</evidence>
<sequence>MLRRPSAAAAVAATTSLSDALTQLLPPLAPAFFLPSRGPARSESNPAASPTRTRRRTLSTTAASRAAASALAKENAEDSDRPHRSAASASSFTTGSGSSESIYPSSQAALRPNPNAKSPLYRHTRARKTGNDDGGPPVGFLEPPEVARLNEALRGAVTRAREEVVANILHSLEHLDLDKGSEKLKSMLPFATTSATDATQAVGKQPQSDSVRSAPEPILSTAFTRNWSPITYHHVLAYCVATGRAEFGLAVLGSAFHQAGKDLNALGSIFPPSACGSLVRVLLATREARLAYEVATWLNSGDLIMVKKSHWYAILLMCAKQHYLPGVIGAWKRTLMADSDLIDEGLALQILSTASRSGDTDFCIEVLRRTISAPHNATDSPPLVLHQGLLAPLFEAYCAASDLESAIRLLSRMQAAGMEVKRHAATPLSTAVAAALTQNKGDSATQMVVQQIMTALRNVGSAFVERNLVAELPGIHVSAFNAVIVGAIWAKRVDVAHDIYKARMELLGIEDGAARLFDLEQYLLDNRPDVDAHASAHVPSPPGVIAERLKQQRLLPDLNTFHALISACADTGEIRLARKLLQDLNGYNLEPTADTYQRLVKLCLACAPHVYKIQQAEAAHAKAEAEAEIRAFSDRPFGAETMASSRVPGSSSADPSSTTTSASAPGESSAPRPPGSEPSYEDAFKLLDECKKRNLKPTQATYEALIWRCWREHDERWHELYLEMKEQARYVPSWPLLNALEPGLRAVRESAAAEAEIRRGGLESRRGSNGASGDMERGSRTPVRRKAAVDF</sequence>